<comment type="caution">
    <text evidence="3">The sequence shown here is derived from an EMBL/GenBank/DDBJ whole genome shotgun (WGS) entry which is preliminary data.</text>
</comment>
<dbReference type="Proteomes" id="UP001285263">
    <property type="component" value="Unassembled WGS sequence"/>
</dbReference>
<keyword evidence="4" id="KW-1185">Reference proteome</keyword>
<accession>A0ABU5DRL0</accession>
<reference evidence="3 4" key="1">
    <citation type="submission" date="2023-11" db="EMBL/GenBank/DDBJ databases">
        <title>Paucibacter sp. nov., isolated from fresh soil in Korea.</title>
        <authorList>
            <person name="Le N.T.T."/>
        </authorList>
    </citation>
    <scope>NUCLEOTIDE SEQUENCE [LARGE SCALE GENOMIC DNA]</scope>
    <source>
        <strain evidence="3 4">R3-3</strain>
    </source>
</reference>
<evidence type="ECO:0000313" key="4">
    <source>
        <dbReference type="Proteomes" id="UP001285263"/>
    </source>
</evidence>
<organism evidence="3 4">
    <name type="scientific">Roseateles agri</name>
    <dbReference type="NCBI Taxonomy" id="3098619"/>
    <lineage>
        <taxon>Bacteria</taxon>
        <taxon>Pseudomonadati</taxon>
        <taxon>Pseudomonadota</taxon>
        <taxon>Betaproteobacteria</taxon>
        <taxon>Burkholderiales</taxon>
        <taxon>Sphaerotilaceae</taxon>
        <taxon>Roseateles</taxon>
    </lineage>
</organism>
<gene>
    <name evidence="3" type="ORF">SNE35_30955</name>
</gene>
<dbReference type="InterPro" id="IPR051781">
    <property type="entry name" value="Metallo-dep_Hydrolase"/>
</dbReference>
<dbReference type="Gene3D" id="2.30.40.10">
    <property type="entry name" value="Urease, subunit C, domain 1"/>
    <property type="match status" value="1"/>
</dbReference>
<evidence type="ECO:0000259" key="2">
    <source>
        <dbReference type="Pfam" id="PF01979"/>
    </source>
</evidence>
<dbReference type="Gene3D" id="1.20.58.520">
    <property type="entry name" value="Amidohydrolase"/>
    <property type="match status" value="1"/>
</dbReference>
<dbReference type="EMBL" id="JAXCLA010000012">
    <property type="protein sequence ID" value="MDY0748958.1"/>
    <property type="molecule type" value="Genomic_DNA"/>
</dbReference>
<sequence length="688" mass="72442">MRVLDGLVKVAVLSVATALAPVLTCAQPTSAELSAPPPDAQHFSIMSIAGKHGDVWKWTVPGGALKGRMSLNLRGQVWDQDETTTLGPNGVMTGYSLRGSSPSGDVGEQFDIADGIATWKSPIDAGTAPYAGPAFYVPAGWTPLANDLLTERLVAAAGRDVALLPGGKGHAERLTTLTVGQGSARQSVTAWAVVGIAGTPYPVWTDARGKVFAWIGGLTTIRVGYEADQPALEHAQDVALAARSPILARKLARRATTPVAFVDVRAFVDGSHFAEHQTVLVDHGKIVAVGPASEVRVPAGAKRFAGAGKTLVPGLWDSHMHVSDDFTGPSELALGVTSVRDPGNVMALTRARRERQAAGKLLFPHVYASTLIDGKGPNSAQVAVVVTSQDEALQAVRQAKADGQTGVKLYGTFDPAWVAATATEAHRLGLHVHGHLPAGMRTREAIDAGYDEITHIYFVAMQAMPDDVVARSNGIQRFQGIGLHAKDMDLDAEPLKSLIAAMAERRIAVDPTLVVVETLLVPENGDLSPSYSPYVGTLPPAVERGFRQGGFKPEGDATRADFRASFGKLVELVGRLHRAGVPIVAGTDGSGLELVRELELYVMAGFTPAEALASATLVPARMMGVDGHTGRIAVGMDADLALVDGDPSRVVGDLRHVRTVMTDGKLLDADQLRAAVGISRRPAYEAAE</sequence>
<protein>
    <submittedName>
        <fullName evidence="3">Amidohydrolase family protein</fullName>
    </submittedName>
</protein>
<dbReference type="Pfam" id="PF01979">
    <property type="entry name" value="Amidohydro_1"/>
    <property type="match status" value="1"/>
</dbReference>
<dbReference type="PANTHER" id="PTHR43135">
    <property type="entry name" value="ALPHA-D-RIBOSE 1-METHYLPHOSPHONATE 5-TRIPHOSPHATE DIPHOSPHATASE"/>
    <property type="match status" value="1"/>
</dbReference>
<evidence type="ECO:0000313" key="3">
    <source>
        <dbReference type="EMBL" id="MDY0748958.1"/>
    </source>
</evidence>
<proteinExistence type="predicted"/>
<dbReference type="RefSeq" id="WP_320426927.1">
    <property type="nucleotide sequence ID" value="NZ_JAXCLA010000012.1"/>
</dbReference>
<name>A0ABU5DRL0_9BURK</name>
<dbReference type="InterPro" id="IPR032466">
    <property type="entry name" value="Metal_Hydrolase"/>
</dbReference>
<dbReference type="Gene3D" id="3.40.50.10910">
    <property type="entry name" value="Amidohydrolase"/>
    <property type="match status" value="1"/>
</dbReference>
<dbReference type="PANTHER" id="PTHR43135:SF3">
    <property type="entry name" value="ALPHA-D-RIBOSE 1-METHYLPHOSPHONATE 5-TRIPHOSPHATE DIPHOSPHATASE"/>
    <property type="match status" value="1"/>
</dbReference>
<dbReference type="InterPro" id="IPR006680">
    <property type="entry name" value="Amidohydro-rel"/>
</dbReference>
<feature type="signal peptide" evidence="1">
    <location>
        <begin position="1"/>
        <end position="31"/>
    </location>
</feature>
<feature type="domain" description="Amidohydrolase-related" evidence="2">
    <location>
        <begin position="335"/>
        <end position="666"/>
    </location>
</feature>
<feature type="chain" id="PRO_5047101841" evidence="1">
    <location>
        <begin position="32"/>
        <end position="688"/>
    </location>
</feature>
<dbReference type="SUPFAM" id="SSF51556">
    <property type="entry name" value="Metallo-dependent hydrolases"/>
    <property type="match status" value="1"/>
</dbReference>
<dbReference type="Gene3D" id="3.30.110.90">
    <property type="entry name" value="Amidohydrolase"/>
    <property type="match status" value="1"/>
</dbReference>
<dbReference type="SUPFAM" id="SSF51338">
    <property type="entry name" value="Composite domain of metallo-dependent hydrolases"/>
    <property type="match status" value="1"/>
</dbReference>
<evidence type="ECO:0000256" key="1">
    <source>
        <dbReference type="SAM" id="SignalP"/>
    </source>
</evidence>
<dbReference type="InterPro" id="IPR011059">
    <property type="entry name" value="Metal-dep_hydrolase_composite"/>
</dbReference>
<keyword evidence="1" id="KW-0732">Signal</keyword>